<dbReference type="AlphaFoldDB" id="A0A6L5YEV6"/>
<sequence length="399" mass="45066">MLRPIAQELAENISRVIGYDVVITDTDGITIGCSDPDRGIGTLNEACAIVGRTGQSRWETEEDARRLRGVKPGVTYPILDTEQHVIGTIAITGDPEKVKPFAQLVKSQAELYLKERMITRELLERERNLQALVADIALFRPGINDPQVIETKAALMGYDKTLAYSVIEIDTSSQSSEDGDYPERDRTLMDIRQIFNAPGDVSGSVGPHRYVVFRSAMRGREFNRDKFYVAVREQCLQLTEQLKRRGFSAVVGIGSVQDGIPGLVSSYREAQVALNVGSKLLPRDKVHIITDFRVEELLLCSEPRLLDSMVERELAPLFVRTDGEELQETIVAWCESGFSVVRAAELLHVHRTTVDYRLEKLESILGVKPRDFREMSRFYWSVILWRNGKGNPKTIRNKR</sequence>
<dbReference type="InterPro" id="IPR041522">
    <property type="entry name" value="CdaR_GGDEF"/>
</dbReference>
<comment type="similarity">
    <text evidence="1">Belongs to the CdaR family.</text>
</comment>
<feature type="domain" description="Putative sugar diacid recognition" evidence="2">
    <location>
        <begin position="4"/>
        <end position="135"/>
    </location>
</feature>
<dbReference type="InterPro" id="IPR025736">
    <property type="entry name" value="PucR_C-HTH_dom"/>
</dbReference>
<dbReference type="RefSeq" id="WP_154529225.1">
    <property type="nucleotide sequence ID" value="NZ_JAXDZJ010000120.1"/>
</dbReference>
<dbReference type="InterPro" id="IPR008599">
    <property type="entry name" value="Diacid_rec"/>
</dbReference>
<comment type="caution">
    <text evidence="5">The sequence shown here is derived from an EMBL/GenBank/DDBJ whole genome shotgun (WGS) entry which is preliminary data.</text>
</comment>
<evidence type="ECO:0000256" key="1">
    <source>
        <dbReference type="ARBA" id="ARBA00006754"/>
    </source>
</evidence>
<dbReference type="EMBL" id="VUNH01000009">
    <property type="protein sequence ID" value="MST56142.1"/>
    <property type="molecule type" value="Genomic_DNA"/>
</dbReference>
<dbReference type="Pfam" id="PF17853">
    <property type="entry name" value="GGDEF_2"/>
    <property type="match status" value="1"/>
</dbReference>
<dbReference type="PANTHER" id="PTHR33744">
    <property type="entry name" value="CARBOHYDRATE DIACID REGULATOR"/>
    <property type="match status" value="1"/>
</dbReference>
<dbReference type="Proteomes" id="UP000473699">
    <property type="component" value="Unassembled WGS sequence"/>
</dbReference>
<dbReference type="InterPro" id="IPR042070">
    <property type="entry name" value="PucR_C-HTH_sf"/>
</dbReference>
<dbReference type="InterPro" id="IPR051448">
    <property type="entry name" value="CdaR-like_regulators"/>
</dbReference>
<feature type="domain" description="CdaR GGDEF-like" evidence="4">
    <location>
        <begin position="145"/>
        <end position="276"/>
    </location>
</feature>
<accession>A0A6L5YEV6</accession>
<evidence type="ECO:0000259" key="3">
    <source>
        <dbReference type="Pfam" id="PF13556"/>
    </source>
</evidence>
<keyword evidence="6" id="KW-1185">Reference proteome</keyword>
<evidence type="ECO:0000313" key="5">
    <source>
        <dbReference type="EMBL" id="MST56142.1"/>
    </source>
</evidence>
<organism evidence="5 6">
    <name type="scientific">Pyramidobacter porci</name>
    <dbReference type="NCBI Taxonomy" id="2605789"/>
    <lineage>
        <taxon>Bacteria</taxon>
        <taxon>Thermotogati</taxon>
        <taxon>Synergistota</taxon>
        <taxon>Synergistia</taxon>
        <taxon>Synergistales</taxon>
        <taxon>Dethiosulfovibrionaceae</taxon>
        <taxon>Pyramidobacter</taxon>
    </lineage>
</organism>
<protein>
    <submittedName>
        <fullName evidence="5">Carbohydrate diacid regulator</fullName>
    </submittedName>
</protein>
<dbReference type="Gene3D" id="1.10.10.2840">
    <property type="entry name" value="PucR C-terminal helix-turn-helix domain"/>
    <property type="match status" value="1"/>
</dbReference>
<evidence type="ECO:0000313" key="6">
    <source>
        <dbReference type="Proteomes" id="UP000473699"/>
    </source>
</evidence>
<name>A0A6L5YEV6_9BACT</name>
<reference evidence="5 6" key="1">
    <citation type="submission" date="2019-08" db="EMBL/GenBank/DDBJ databases">
        <title>In-depth cultivation of the pig gut microbiome towards novel bacterial diversity and tailored functional studies.</title>
        <authorList>
            <person name="Wylensek D."/>
            <person name="Hitch T.C.A."/>
            <person name="Clavel T."/>
        </authorList>
    </citation>
    <scope>NUCLEOTIDE SEQUENCE [LARGE SCALE GENOMIC DNA]</scope>
    <source>
        <strain evidence="5 6">SM-530-WT-4B</strain>
    </source>
</reference>
<proteinExistence type="inferred from homology"/>
<dbReference type="Pfam" id="PF13556">
    <property type="entry name" value="HTH_30"/>
    <property type="match status" value="1"/>
</dbReference>
<dbReference type="PANTHER" id="PTHR33744:SF15">
    <property type="entry name" value="CARBOHYDRATE DIACID REGULATOR"/>
    <property type="match status" value="1"/>
</dbReference>
<dbReference type="Pfam" id="PF05651">
    <property type="entry name" value="Diacid_rec"/>
    <property type="match status" value="1"/>
</dbReference>
<feature type="domain" description="PucR C-terminal helix-turn-helix" evidence="3">
    <location>
        <begin position="326"/>
        <end position="382"/>
    </location>
</feature>
<gene>
    <name evidence="5" type="ORF">FYJ74_08875</name>
</gene>
<evidence type="ECO:0000259" key="4">
    <source>
        <dbReference type="Pfam" id="PF17853"/>
    </source>
</evidence>
<evidence type="ECO:0000259" key="2">
    <source>
        <dbReference type="Pfam" id="PF05651"/>
    </source>
</evidence>